<dbReference type="EMBL" id="LSRQ01002923">
    <property type="protein sequence ID" value="OAY72923.1"/>
    <property type="molecule type" value="Genomic_DNA"/>
</dbReference>
<feature type="compositionally biased region" description="Basic and acidic residues" evidence="1">
    <location>
        <begin position="116"/>
        <end position="128"/>
    </location>
</feature>
<feature type="region of interest" description="Disordered" evidence="1">
    <location>
        <begin position="97"/>
        <end position="150"/>
    </location>
</feature>
<reference evidence="2 3" key="1">
    <citation type="journal article" date="2016" name="DNA Res.">
        <title>The draft genome of MD-2 pineapple using hybrid error correction of long reads.</title>
        <authorList>
            <person name="Redwan R.M."/>
            <person name="Saidin A."/>
            <person name="Kumar S.V."/>
        </authorList>
    </citation>
    <scope>NUCLEOTIDE SEQUENCE [LARGE SCALE GENOMIC DNA]</scope>
    <source>
        <strain evidence="3">cv. MD2</strain>
        <tissue evidence="2">Leaf</tissue>
    </source>
</reference>
<dbReference type="AlphaFoldDB" id="A0A199V7D3"/>
<evidence type="ECO:0000256" key="1">
    <source>
        <dbReference type="SAM" id="MobiDB-lite"/>
    </source>
</evidence>
<feature type="compositionally biased region" description="Basic residues" evidence="1">
    <location>
        <begin position="97"/>
        <end position="115"/>
    </location>
</feature>
<comment type="caution">
    <text evidence="2">The sequence shown here is derived from an EMBL/GenBank/DDBJ whole genome shotgun (WGS) entry which is preliminary data.</text>
</comment>
<organism evidence="2 3">
    <name type="scientific">Ananas comosus</name>
    <name type="common">Pineapple</name>
    <name type="synonym">Ananas ananas</name>
    <dbReference type="NCBI Taxonomy" id="4615"/>
    <lineage>
        <taxon>Eukaryota</taxon>
        <taxon>Viridiplantae</taxon>
        <taxon>Streptophyta</taxon>
        <taxon>Embryophyta</taxon>
        <taxon>Tracheophyta</taxon>
        <taxon>Spermatophyta</taxon>
        <taxon>Magnoliopsida</taxon>
        <taxon>Liliopsida</taxon>
        <taxon>Poales</taxon>
        <taxon>Bromeliaceae</taxon>
        <taxon>Bromelioideae</taxon>
        <taxon>Ananas</taxon>
    </lineage>
</organism>
<sequence length="150" mass="17194">MLVSVLKICYKIFLIILKLMEIILKKHSARRAKSCITQLRLMDGTSIPKKPPSVEHAFQLPSASSVAQHWLCLGGTKSSTNMKYAVSQGPFLKFAQKIKKKRKRKKERKKERKEKKKELMKSTTDKRKPPAWSLEIGPDKYASLPKVTNN</sequence>
<name>A0A199V7D3_ANACO</name>
<dbReference type="Proteomes" id="UP000092600">
    <property type="component" value="Unassembled WGS sequence"/>
</dbReference>
<proteinExistence type="predicted"/>
<gene>
    <name evidence="2" type="ORF">ACMD2_23085</name>
</gene>
<protein>
    <submittedName>
        <fullName evidence="2">Uncharacterized protein</fullName>
    </submittedName>
</protein>
<evidence type="ECO:0000313" key="2">
    <source>
        <dbReference type="EMBL" id="OAY72923.1"/>
    </source>
</evidence>
<evidence type="ECO:0000313" key="3">
    <source>
        <dbReference type="Proteomes" id="UP000092600"/>
    </source>
</evidence>
<accession>A0A199V7D3</accession>